<evidence type="ECO:0000256" key="2">
    <source>
        <dbReference type="ARBA" id="ARBA00010982"/>
    </source>
</evidence>
<proteinExistence type="inferred from homology"/>
<evidence type="ECO:0000313" key="8">
    <source>
        <dbReference type="EMBL" id="TKR77871.1"/>
    </source>
</evidence>
<keyword evidence="9" id="KW-1185">Reference proteome</keyword>
<dbReference type="GO" id="GO:0005739">
    <property type="term" value="C:mitochondrion"/>
    <property type="evidence" value="ECO:0007669"/>
    <property type="project" value="TreeGrafter"/>
</dbReference>
<feature type="domain" description="Thiolase C-terminal" evidence="7">
    <location>
        <begin position="142"/>
        <end position="262"/>
    </location>
</feature>
<dbReference type="PANTHER" id="PTHR18919:SF107">
    <property type="entry name" value="ACETYL-COA ACETYLTRANSFERASE, CYTOSOLIC"/>
    <property type="match status" value="1"/>
</dbReference>
<dbReference type="PROSITE" id="PS00099">
    <property type="entry name" value="THIOLASE_3"/>
    <property type="match status" value="1"/>
</dbReference>
<reference evidence="8 9" key="1">
    <citation type="journal article" date="2015" name="Genome Biol.">
        <title>Comparative genomics of Steinernema reveals deeply conserved gene regulatory networks.</title>
        <authorList>
            <person name="Dillman A.R."/>
            <person name="Macchietto M."/>
            <person name="Porter C.F."/>
            <person name="Rogers A."/>
            <person name="Williams B."/>
            <person name="Antoshechkin I."/>
            <person name="Lee M.M."/>
            <person name="Goodwin Z."/>
            <person name="Lu X."/>
            <person name="Lewis E.E."/>
            <person name="Goodrich-Blair H."/>
            <person name="Stock S.P."/>
            <person name="Adams B.J."/>
            <person name="Sternberg P.W."/>
            <person name="Mortazavi A."/>
        </authorList>
    </citation>
    <scope>NUCLEOTIDE SEQUENCE [LARGE SCALE GENOMIC DNA]</scope>
    <source>
        <strain evidence="8 9">ALL</strain>
    </source>
</reference>
<dbReference type="STRING" id="34508.A0A4U5N6R0"/>
<keyword evidence="4 5" id="KW-0012">Acyltransferase</keyword>
<protein>
    <recommendedName>
        <fullName evidence="10">Thiolase C-terminal domain-containing protein</fullName>
    </recommendedName>
</protein>
<dbReference type="InterPro" id="IPR016039">
    <property type="entry name" value="Thiolase-like"/>
</dbReference>
<dbReference type="SUPFAM" id="SSF53901">
    <property type="entry name" value="Thiolase-like"/>
    <property type="match status" value="2"/>
</dbReference>
<dbReference type="GO" id="GO:0003985">
    <property type="term" value="F:acetyl-CoA C-acetyltransferase activity"/>
    <property type="evidence" value="ECO:0007669"/>
    <property type="project" value="TreeGrafter"/>
</dbReference>
<dbReference type="CDD" id="cd00751">
    <property type="entry name" value="thiolase"/>
    <property type="match status" value="1"/>
</dbReference>
<dbReference type="AlphaFoldDB" id="A0A4U5N6R0"/>
<dbReference type="OrthoDB" id="5404651at2759"/>
<organism evidence="8 9">
    <name type="scientific">Steinernema carpocapsae</name>
    <name type="common">Entomopathogenic nematode</name>
    <dbReference type="NCBI Taxonomy" id="34508"/>
    <lineage>
        <taxon>Eukaryota</taxon>
        <taxon>Metazoa</taxon>
        <taxon>Ecdysozoa</taxon>
        <taxon>Nematoda</taxon>
        <taxon>Chromadorea</taxon>
        <taxon>Rhabditida</taxon>
        <taxon>Tylenchina</taxon>
        <taxon>Panagrolaimomorpha</taxon>
        <taxon>Strongyloidoidea</taxon>
        <taxon>Steinernematidae</taxon>
        <taxon>Steinernema</taxon>
    </lineage>
</organism>
<evidence type="ECO:0000313" key="9">
    <source>
        <dbReference type="Proteomes" id="UP000298663"/>
    </source>
</evidence>
<reference evidence="8 9" key="2">
    <citation type="journal article" date="2019" name="G3 (Bethesda)">
        <title>Hybrid Assembly of the Genome of the Entomopathogenic Nematode Steinernema carpocapsae Identifies the X-Chromosome.</title>
        <authorList>
            <person name="Serra L."/>
            <person name="Macchietto M."/>
            <person name="Macias-Munoz A."/>
            <person name="McGill C.J."/>
            <person name="Rodriguez I.M."/>
            <person name="Rodriguez B."/>
            <person name="Murad R."/>
            <person name="Mortazavi A."/>
        </authorList>
    </citation>
    <scope>NUCLEOTIDE SEQUENCE [LARGE SCALE GENOMIC DNA]</scope>
    <source>
        <strain evidence="8 9">ALL</strain>
    </source>
</reference>
<evidence type="ECO:0000256" key="1">
    <source>
        <dbReference type="ARBA" id="ARBA00005189"/>
    </source>
</evidence>
<dbReference type="InterPro" id="IPR020613">
    <property type="entry name" value="Thiolase_CS"/>
</dbReference>
<dbReference type="EMBL" id="AZBU02000005">
    <property type="protein sequence ID" value="TKR77871.1"/>
    <property type="molecule type" value="Genomic_DNA"/>
</dbReference>
<evidence type="ECO:0008006" key="10">
    <source>
        <dbReference type="Google" id="ProtNLM"/>
    </source>
</evidence>
<dbReference type="InterPro" id="IPR002155">
    <property type="entry name" value="Thiolase"/>
</dbReference>
<evidence type="ECO:0000259" key="6">
    <source>
        <dbReference type="Pfam" id="PF00108"/>
    </source>
</evidence>
<feature type="domain" description="Thiolase N-terminal" evidence="6">
    <location>
        <begin position="2"/>
        <end position="131"/>
    </location>
</feature>
<dbReference type="InterPro" id="IPR020617">
    <property type="entry name" value="Thiolase_C"/>
</dbReference>
<dbReference type="Pfam" id="PF02803">
    <property type="entry name" value="Thiolase_C"/>
    <property type="match status" value="1"/>
</dbReference>
<name>A0A4U5N6R0_STECR</name>
<dbReference type="GO" id="GO:0006635">
    <property type="term" value="P:fatty acid beta-oxidation"/>
    <property type="evidence" value="ECO:0007669"/>
    <property type="project" value="TreeGrafter"/>
</dbReference>
<gene>
    <name evidence="8" type="ORF">L596_018770</name>
</gene>
<evidence type="ECO:0000259" key="7">
    <source>
        <dbReference type="Pfam" id="PF02803"/>
    </source>
</evidence>
<evidence type="ECO:0000256" key="3">
    <source>
        <dbReference type="ARBA" id="ARBA00022679"/>
    </source>
</evidence>
<comment type="caution">
    <text evidence="8">The sequence shown here is derived from an EMBL/GenBank/DDBJ whole genome shotgun (WGS) entry which is preliminary data.</text>
</comment>
<accession>A0A4U5N6R0</accession>
<dbReference type="InterPro" id="IPR020616">
    <property type="entry name" value="Thiolase_N"/>
</dbReference>
<dbReference type="PANTHER" id="PTHR18919">
    <property type="entry name" value="ACETYL-COA C-ACYLTRANSFERASE"/>
    <property type="match status" value="1"/>
</dbReference>
<dbReference type="NCBIfam" id="TIGR01930">
    <property type="entry name" value="AcCoA-C-Actrans"/>
    <property type="match status" value="1"/>
</dbReference>
<dbReference type="Pfam" id="PF00108">
    <property type="entry name" value="Thiolase_N"/>
    <property type="match status" value="1"/>
</dbReference>
<sequence>MRFGSTLGANYEFEDTLWKGLTDSHAKMPMGMTAEKLGAQFKITREEADKFAIRSQTLWKKANDAGIFKTEIATITLKSKKGPIVFDTDEHPRLSTPEQMAKLPSVFQKNGLVNAGNASGICDGAASLVLVGDEAAKAENLNPLARVVAWESVGVDPTIMGIGPAPAIRAVLKKANLKLSDIDLIEVNEAFAPQALAVQKDLGIPDEKFNVNGGAIAIGHPLGASGARISGHLVHEMKRRGVKYAIGSACIGGGQGIAILFENVN</sequence>
<comment type="pathway">
    <text evidence="1">Lipid metabolism.</text>
</comment>
<comment type="similarity">
    <text evidence="2 5">Belongs to the thiolase-like superfamily. Thiolase family.</text>
</comment>
<dbReference type="Gene3D" id="3.40.47.10">
    <property type="match status" value="2"/>
</dbReference>
<dbReference type="Proteomes" id="UP000298663">
    <property type="component" value="Unassembled WGS sequence"/>
</dbReference>
<keyword evidence="3 5" id="KW-0808">Transferase</keyword>
<dbReference type="InterPro" id="IPR020610">
    <property type="entry name" value="Thiolase_AS"/>
</dbReference>
<evidence type="ECO:0000256" key="4">
    <source>
        <dbReference type="ARBA" id="ARBA00023315"/>
    </source>
</evidence>
<dbReference type="PROSITE" id="PS00737">
    <property type="entry name" value="THIOLASE_2"/>
    <property type="match status" value="1"/>
</dbReference>
<evidence type="ECO:0000256" key="5">
    <source>
        <dbReference type="RuleBase" id="RU003557"/>
    </source>
</evidence>